<proteinExistence type="predicted"/>
<keyword evidence="2" id="KW-1133">Transmembrane helix</keyword>
<keyword evidence="4" id="KW-1185">Reference proteome</keyword>
<feature type="transmembrane region" description="Helical" evidence="2">
    <location>
        <begin position="247"/>
        <end position="271"/>
    </location>
</feature>
<feature type="transmembrane region" description="Helical" evidence="2">
    <location>
        <begin position="292"/>
        <end position="313"/>
    </location>
</feature>
<keyword evidence="2" id="KW-0472">Membrane</keyword>
<dbReference type="EMBL" id="JAOPGA020001036">
    <property type="protein sequence ID" value="KAL0484346.1"/>
    <property type="molecule type" value="Genomic_DNA"/>
</dbReference>
<feature type="transmembrane region" description="Helical" evidence="2">
    <location>
        <begin position="120"/>
        <end position="144"/>
    </location>
</feature>
<feature type="region of interest" description="Disordered" evidence="1">
    <location>
        <begin position="1"/>
        <end position="36"/>
    </location>
</feature>
<keyword evidence="2" id="KW-0812">Transmembrane</keyword>
<evidence type="ECO:0000256" key="2">
    <source>
        <dbReference type="SAM" id="Phobius"/>
    </source>
</evidence>
<feature type="compositionally biased region" description="Basic and acidic residues" evidence="1">
    <location>
        <begin position="15"/>
        <end position="26"/>
    </location>
</feature>
<feature type="transmembrane region" description="Helical" evidence="2">
    <location>
        <begin position="325"/>
        <end position="344"/>
    </location>
</feature>
<dbReference type="AlphaFoldDB" id="A0AAW2Z3L5"/>
<feature type="transmembrane region" description="Helical" evidence="2">
    <location>
        <begin position="213"/>
        <end position="235"/>
    </location>
</feature>
<name>A0AAW2Z3L5_9EUKA</name>
<evidence type="ECO:0000313" key="4">
    <source>
        <dbReference type="Proteomes" id="UP001431209"/>
    </source>
</evidence>
<dbReference type="Proteomes" id="UP001431209">
    <property type="component" value="Unassembled WGS sequence"/>
</dbReference>
<feature type="transmembrane region" description="Helical" evidence="2">
    <location>
        <begin position="156"/>
        <end position="177"/>
    </location>
</feature>
<comment type="caution">
    <text evidence="3">The sequence shown here is derived from an EMBL/GenBank/DDBJ whole genome shotgun (WGS) entry which is preliminary data.</text>
</comment>
<evidence type="ECO:0008006" key="5">
    <source>
        <dbReference type="Google" id="ProtNLM"/>
    </source>
</evidence>
<sequence>MELQNIESIVDIPEEESKQSEHDRNQPQKHHFHLDTQSHKIIKNPHGGTAVIPLLHPTHTHFQHGTHENLKLEWSARDHRKGRQNIRIHLAEKPKVPFYKRVYDRLPAAKHYIQPLNISWWVAMFFTVGSIVWVVNGFFVFLPYVNSSIYANYLQAALWTAFAGGTLFEVGATLSLIESLHSQKEKVEFDFKPKKRRIYRLYRLKLNLRDLGTIANIVQFFAASIFWISTIAGVVPGVVEDPLGGLAIGLFWTEQVVGGAGFVIASLLLMYETQKKWWMILNLKSIGWHVGFWNLIGAIGFLLSGALGYSSGINYATGYQSGCSTFWGSWAFLIGSVIQLWECIDRNPKKTIVSSDKQNVQSKA</sequence>
<gene>
    <name evidence="3" type="ORF">AKO1_005014</name>
</gene>
<accession>A0AAW2Z3L5</accession>
<organism evidence="3 4">
    <name type="scientific">Acrasis kona</name>
    <dbReference type="NCBI Taxonomy" id="1008807"/>
    <lineage>
        <taxon>Eukaryota</taxon>
        <taxon>Discoba</taxon>
        <taxon>Heterolobosea</taxon>
        <taxon>Tetramitia</taxon>
        <taxon>Eutetramitia</taxon>
        <taxon>Acrasidae</taxon>
        <taxon>Acrasis</taxon>
    </lineage>
</organism>
<evidence type="ECO:0000313" key="3">
    <source>
        <dbReference type="EMBL" id="KAL0484346.1"/>
    </source>
</evidence>
<reference evidence="3 4" key="1">
    <citation type="submission" date="2024-03" db="EMBL/GenBank/DDBJ databases">
        <title>The Acrasis kona genome and developmental transcriptomes reveal deep origins of eukaryotic multicellular pathways.</title>
        <authorList>
            <person name="Sheikh S."/>
            <person name="Fu C.-J."/>
            <person name="Brown M.W."/>
            <person name="Baldauf S.L."/>
        </authorList>
    </citation>
    <scope>NUCLEOTIDE SEQUENCE [LARGE SCALE GENOMIC DNA]</scope>
    <source>
        <strain evidence="3 4">ATCC MYA-3509</strain>
    </source>
</reference>
<protein>
    <recommendedName>
        <fullName evidence="5">Integral membrane protein</fullName>
    </recommendedName>
</protein>
<evidence type="ECO:0000256" key="1">
    <source>
        <dbReference type="SAM" id="MobiDB-lite"/>
    </source>
</evidence>